<sequence>MAQILREPNSRANLQFLHMTPQMITTLSESQMMFLGAMKAAGQVAETPLAQLYRIYTYILMDDHEQINFHLEALWQQPWRIRNIPDPLDPEPERYAFLACTAALVCRLFNEKINAGMHRPNAARLGWWKFRRSKFEEAGREKAPAWAERVPPLEETLTICQFDCKYQRITLESFDDFRASPEFAKKNILLTSANIDFMRNLDDP</sequence>
<organism evidence="2">
    <name type="scientific">Dissoconium aciculare CBS 342.82</name>
    <dbReference type="NCBI Taxonomy" id="1314786"/>
    <lineage>
        <taxon>Eukaryota</taxon>
        <taxon>Fungi</taxon>
        <taxon>Dikarya</taxon>
        <taxon>Ascomycota</taxon>
        <taxon>Pezizomycotina</taxon>
        <taxon>Dothideomycetes</taxon>
        <taxon>Dothideomycetidae</taxon>
        <taxon>Mycosphaerellales</taxon>
        <taxon>Dissoconiaceae</taxon>
        <taxon>Dissoconium</taxon>
    </lineage>
</organism>
<proteinExistence type="predicted"/>
<protein>
    <submittedName>
        <fullName evidence="2">Uncharacterized protein</fullName>
    </submittedName>
</protein>
<reference evidence="2" key="1">
    <citation type="submission" date="2020-01" db="EMBL/GenBank/DDBJ databases">
        <authorList>
            <consortium name="DOE Joint Genome Institute"/>
            <person name="Haridas S."/>
            <person name="Albert R."/>
            <person name="Binder M."/>
            <person name="Bloem J."/>
            <person name="Labutti K."/>
            <person name="Salamov A."/>
            <person name="Andreopoulos B."/>
            <person name="Baker S.E."/>
            <person name="Barry K."/>
            <person name="Bills G."/>
            <person name="Bluhm B.H."/>
            <person name="Cannon C."/>
            <person name="Castanera R."/>
            <person name="Culley D.E."/>
            <person name="Daum C."/>
            <person name="Ezra D."/>
            <person name="Gonzalez J.B."/>
            <person name="Henrissat B."/>
            <person name="Kuo A."/>
            <person name="Liang C."/>
            <person name="Lipzen A."/>
            <person name="Lutzoni F."/>
            <person name="Magnuson J."/>
            <person name="Mondo S."/>
            <person name="Nolan M."/>
            <person name="Ohm R."/>
            <person name="Pangilinan J."/>
            <person name="Park H.-J."/>
            <person name="Ramirez L."/>
            <person name="Alfaro M."/>
            <person name="Sun H."/>
            <person name="Tritt A."/>
            <person name="Yoshinaga Y."/>
            <person name="Zwiers L.-H."/>
            <person name="Turgeon B.G."/>
            <person name="Goodwin S.B."/>
            <person name="Spatafora J.W."/>
            <person name="Crous P.W."/>
            <person name="Grigoriev I.V."/>
        </authorList>
    </citation>
    <scope>NUCLEOTIDE SEQUENCE</scope>
    <source>
        <strain evidence="2">CBS 342.82</strain>
    </source>
</reference>
<name>A0A6J3LUJ4_9PEZI</name>
<dbReference type="OrthoDB" id="5422293at2759"/>
<keyword evidence="1" id="KW-1185">Reference proteome</keyword>
<accession>A0A6J3LUJ4</accession>
<dbReference type="GeneID" id="54363614"/>
<reference evidence="2" key="2">
    <citation type="submission" date="2020-04" db="EMBL/GenBank/DDBJ databases">
        <authorList>
            <consortium name="NCBI Genome Project"/>
        </authorList>
    </citation>
    <scope>NUCLEOTIDE SEQUENCE</scope>
    <source>
        <strain evidence="2">CBS 342.82</strain>
    </source>
</reference>
<evidence type="ECO:0000313" key="2">
    <source>
        <dbReference type="RefSeq" id="XP_033456359.1"/>
    </source>
</evidence>
<reference evidence="2" key="3">
    <citation type="submission" date="2025-08" db="UniProtKB">
        <authorList>
            <consortium name="RefSeq"/>
        </authorList>
    </citation>
    <scope>IDENTIFICATION</scope>
    <source>
        <strain evidence="2">CBS 342.82</strain>
    </source>
</reference>
<dbReference type="AlphaFoldDB" id="A0A6J3LUJ4"/>
<dbReference type="RefSeq" id="XP_033456359.1">
    <property type="nucleotide sequence ID" value="XM_033605814.1"/>
</dbReference>
<gene>
    <name evidence="2" type="ORF">K489DRAFT_384241</name>
</gene>
<dbReference type="Proteomes" id="UP000504637">
    <property type="component" value="Unplaced"/>
</dbReference>
<evidence type="ECO:0000313" key="1">
    <source>
        <dbReference type="Proteomes" id="UP000504637"/>
    </source>
</evidence>